<reference evidence="1 2" key="1">
    <citation type="journal article" date="2012" name="J. Bacteriol.">
        <title>Genome Sequence of the Protease-Producing Bacterium Rheinheimera nanhaiensis E407-8T, Isolated from Deep-Sea Sediment of the South China Sea.</title>
        <authorList>
            <person name="Zhang X.-Y."/>
            <person name="Zhang Y.-J."/>
            <person name="Qin Q.-L."/>
            <person name="Xie B.-B."/>
            <person name="Chen X.-L."/>
            <person name="Zhou B.-C."/>
            <person name="Zhang Y.-Z."/>
        </authorList>
    </citation>
    <scope>NUCLEOTIDE SEQUENCE [LARGE SCALE GENOMIC DNA]</scope>
    <source>
        <strain evidence="1 2">E407-8</strain>
    </source>
</reference>
<protein>
    <submittedName>
        <fullName evidence="1">Uncharacterized protein</fullName>
    </submittedName>
</protein>
<organism evidence="1 2">
    <name type="scientific">Rheinheimera nanhaiensis E407-8</name>
    <dbReference type="NCBI Taxonomy" id="562729"/>
    <lineage>
        <taxon>Bacteria</taxon>
        <taxon>Pseudomonadati</taxon>
        <taxon>Pseudomonadota</taxon>
        <taxon>Gammaproteobacteria</taxon>
        <taxon>Chromatiales</taxon>
        <taxon>Chromatiaceae</taxon>
        <taxon>Rheinheimera</taxon>
    </lineage>
</organism>
<name>I1DVG7_9GAMM</name>
<dbReference type="AlphaFoldDB" id="I1DVG7"/>
<evidence type="ECO:0000313" key="2">
    <source>
        <dbReference type="Proteomes" id="UP000004374"/>
    </source>
</evidence>
<dbReference type="EMBL" id="BAFK01000004">
    <property type="protein sequence ID" value="GAB58045.1"/>
    <property type="molecule type" value="Genomic_DNA"/>
</dbReference>
<evidence type="ECO:0000313" key="1">
    <source>
        <dbReference type="EMBL" id="GAB58045.1"/>
    </source>
</evidence>
<proteinExistence type="predicted"/>
<comment type="caution">
    <text evidence="1">The sequence shown here is derived from an EMBL/GenBank/DDBJ whole genome shotgun (WGS) entry which is preliminary data.</text>
</comment>
<sequence>MMLLLIYAGFTGISIAGDQLSAADVKTLDFGANIFLAVHRY</sequence>
<dbReference type="Proteomes" id="UP000004374">
    <property type="component" value="Unassembled WGS sequence"/>
</dbReference>
<dbReference type="STRING" id="562729.RNAN_1016"/>
<accession>I1DVG7</accession>
<gene>
    <name evidence="1" type="ORF">RNAN_1016</name>
</gene>
<keyword evidence="2" id="KW-1185">Reference proteome</keyword>